<comment type="caution">
    <text evidence="2">The sequence shown here is derived from an EMBL/GenBank/DDBJ whole genome shotgun (WGS) entry which is preliminary data.</text>
</comment>
<proteinExistence type="predicted"/>
<dbReference type="PANTHER" id="PTHR42959">
    <property type="entry name" value="CARBAMOYLTRANSFERASE"/>
    <property type="match status" value="1"/>
</dbReference>
<dbReference type="Proteomes" id="UP000774000">
    <property type="component" value="Unassembled WGS sequence"/>
</dbReference>
<evidence type="ECO:0000259" key="1">
    <source>
        <dbReference type="Pfam" id="PF22521"/>
    </source>
</evidence>
<dbReference type="Gene3D" id="3.30.420.40">
    <property type="match status" value="1"/>
</dbReference>
<accession>A0A938XRI8</accession>
<dbReference type="GO" id="GO:0008270">
    <property type="term" value="F:zinc ion binding"/>
    <property type="evidence" value="ECO:0007669"/>
    <property type="project" value="TreeGrafter"/>
</dbReference>
<name>A0A938XRI8_9FIRM</name>
<dbReference type="SUPFAM" id="SSF53067">
    <property type="entry name" value="Actin-like ATPase domain"/>
    <property type="match status" value="1"/>
</dbReference>
<dbReference type="EMBL" id="JAFBDQ010000005">
    <property type="protein sequence ID" value="MBM7556336.1"/>
    <property type="molecule type" value="Genomic_DNA"/>
</dbReference>
<evidence type="ECO:0000313" key="2">
    <source>
        <dbReference type="EMBL" id="MBM7556336.1"/>
    </source>
</evidence>
<dbReference type="PANTHER" id="PTHR42959:SF1">
    <property type="entry name" value="CARBAMOYLTRANSFERASE HYPF"/>
    <property type="match status" value="1"/>
</dbReference>
<dbReference type="GO" id="GO:0016743">
    <property type="term" value="F:carboxyl- or carbamoyltransferase activity"/>
    <property type="evidence" value="ECO:0007669"/>
    <property type="project" value="TreeGrafter"/>
</dbReference>
<keyword evidence="3" id="KW-1185">Reference proteome</keyword>
<gene>
    <name evidence="2" type="ORF">JOC47_001179</name>
</gene>
<reference evidence="2" key="1">
    <citation type="submission" date="2021-01" db="EMBL/GenBank/DDBJ databases">
        <title>Genomic Encyclopedia of Type Strains, Phase IV (KMG-IV): sequencing the most valuable type-strain genomes for metagenomic binning, comparative biology and taxonomic classification.</title>
        <authorList>
            <person name="Goeker M."/>
        </authorList>
    </citation>
    <scope>NUCLEOTIDE SEQUENCE</scope>
    <source>
        <strain evidence="2">DSM 23230</strain>
    </source>
</reference>
<sequence>MRVGHLQYVAQPGGDQAVKEPWRMAVSYLHQAGIEVTEIFTQNMSQIKPDKLAAVEQMLEQDINCPLTSSLGRLFAAVAALLGLCLKRSYQGQAALKLETAAQTVNNNDSYNYQISKRAGQYQILITTLIKEIAADLRAGVDAGMIARKFHNTVINFSVRLCEILRLQFKLDHVVLSGGVWQNQILLIEVYRKLTAGGFKVHLPHKIPCTDEGLAVGQLAVANYQERGHL</sequence>
<organism evidence="2 3">
    <name type="scientific">Halanaerobacter jeridensis</name>
    <dbReference type="NCBI Taxonomy" id="706427"/>
    <lineage>
        <taxon>Bacteria</taxon>
        <taxon>Bacillati</taxon>
        <taxon>Bacillota</taxon>
        <taxon>Clostridia</taxon>
        <taxon>Halanaerobiales</taxon>
        <taxon>Halobacteroidaceae</taxon>
        <taxon>Halanaerobacter</taxon>
    </lineage>
</organism>
<dbReference type="GO" id="GO:0051604">
    <property type="term" value="P:protein maturation"/>
    <property type="evidence" value="ECO:0007669"/>
    <property type="project" value="TreeGrafter"/>
</dbReference>
<protein>
    <submittedName>
        <fullName evidence="2">Hydrogenase maturation factor HypF (Carbamoyltransferase family)</fullName>
    </submittedName>
</protein>
<dbReference type="AlphaFoldDB" id="A0A938XRI8"/>
<dbReference type="InterPro" id="IPR051060">
    <property type="entry name" value="Carbamoyltrans_HypF-like"/>
</dbReference>
<feature type="domain" description="Carbamoyltransferase Kae1-like" evidence="1">
    <location>
        <begin position="2"/>
        <end position="218"/>
    </location>
</feature>
<dbReference type="Pfam" id="PF22521">
    <property type="entry name" value="HypF_C_2"/>
    <property type="match status" value="1"/>
</dbReference>
<evidence type="ECO:0000313" key="3">
    <source>
        <dbReference type="Proteomes" id="UP000774000"/>
    </source>
</evidence>
<dbReference type="InterPro" id="IPR043129">
    <property type="entry name" value="ATPase_NBD"/>
</dbReference>
<dbReference type="InterPro" id="IPR055128">
    <property type="entry name" value="HypF_C_2"/>
</dbReference>